<dbReference type="PANTHER" id="PTHR30482:SF5">
    <property type="entry name" value="ABC TRANSPORTER PERMEASE PROTEIN"/>
    <property type="match status" value="1"/>
</dbReference>
<reference evidence="7 8" key="1">
    <citation type="submission" date="2019-06" db="EMBL/GenBank/DDBJ databases">
        <title>Sequencing the genomes of 1000 actinobacteria strains.</title>
        <authorList>
            <person name="Klenk H.-P."/>
        </authorList>
    </citation>
    <scope>NUCLEOTIDE SEQUENCE [LARGE SCALE GENOMIC DNA]</scope>
    <source>
        <strain evidence="7 8">DSM 45043</strain>
    </source>
</reference>
<dbReference type="OrthoDB" id="9814461at2"/>
<keyword evidence="2" id="KW-1003">Cell membrane</keyword>
<organism evidence="7 8">
    <name type="scientific">Actinomadura hallensis</name>
    <dbReference type="NCBI Taxonomy" id="337895"/>
    <lineage>
        <taxon>Bacteria</taxon>
        <taxon>Bacillati</taxon>
        <taxon>Actinomycetota</taxon>
        <taxon>Actinomycetes</taxon>
        <taxon>Streptosporangiales</taxon>
        <taxon>Thermomonosporaceae</taxon>
        <taxon>Actinomadura</taxon>
    </lineage>
</organism>
<keyword evidence="8" id="KW-1185">Reference proteome</keyword>
<proteinExistence type="predicted"/>
<dbReference type="InterPro" id="IPR001851">
    <property type="entry name" value="ABC_transp_permease"/>
</dbReference>
<comment type="subcellular location">
    <subcellularLocation>
        <location evidence="1">Cell membrane</location>
        <topology evidence="1">Multi-pass membrane protein</topology>
    </subcellularLocation>
</comment>
<evidence type="ECO:0000256" key="5">
    <source>
        <dbReference type="ARBA" id="ARBA00023136"/>
    </source>
</evidence>
<feature type="transmembrane region" description="Helical" evidence="6">
    <location>
        <begin position="103"/>
        <end position="124"/>
    </location>
</feature>
<feature type="transmembrane region" description="Helical" evidence="6">
    <location>
        <begin position="190"/>
        <end position="209"/>
    </location>
</feature>
<keyword evidence="5 6" id="KW-0472">Membrane</keyword>
<evidence type="ECO:0000256" key="3">
    <source>
        <dbReference type="ARBA" id="ARBA00022692"/>
    </source>
</evidence>
<dbReference type="GO" id="GO:0005886">
    <property type="term" value="C:plasma membrane"/>
    <property type="evidence" value="ECO:0007669"/>
    <property type="project" value="UniProtKB-SubCell"/>
</dbReference>
<name>A0A543ICN9_9ACTN</name>
<dbReference type="InterPro" id="IPR043428">
    <property type="entry name" value="LivM-like"/>
</dbReference>
<evidence type="ECO:0000313" key="7">
    <source>
        <dbReference type="EMBL" id="TQM68349.1"/>
    </source>
</evidence>
<evidence type="ECO:0000256" key="2">
    <source>
        <dbReference type="ARBA" id="ARBA00022475"/>
    </source>
</evidence>
<feature type="transmembrane region" description="Helical" evidence="6">
    <location>
        <begin position="241"/>
        <end position="265"/>
    </location>
</feature>
<dbReference type="GO" id="GO:0015658">
    <property type="term" value="F:branched-chain amino acid transmembrane transporter activity"/>
    <property type="evidence" value="ECO:0007669"/>
    <property type="project" value="InterPro"/>
</dbReference>
<evidence type="ECO:0000256" key="1">
    <source>
        <dbReference type="ARBA" id="ARBA00004651"/>
    </source>
</evidence>
<keyword evidence="4 6" id="KW-1133">Transmembrane helix</keyword>
<dbReference type="EMBL" id="VFPO01000001">
    <property type="protein sequence ID" value="TQM68349.1"/>
    <property type="molecule type" value="Genomic_DNA"/>
</dbReference>
<dbReference type="AlphaFoldDB" id="A0A543ICN9"/>
<evidence type="ECO:0000256" key="6">
    <source>
        <dbReference type="SAM" id="Phobius"/>
    </source>
</evidence>
<evidence type="ECO:0000256" key="4">
    <source>
        <dbReference type="ARBA" id="ARBA00022989"/>
    </source>
</evidence>
<protein>
    <submittedName>
        <fullName evidence="7">Amino acid/amide ABC transporter membrane protein 2 (HAAT family)</fullName>
    </submittedName>
</protein>
<comment type="caution">
    <text evidence="7">The sequence shown here is derived from an EMBL/GenBank/DDBJ whole genome shotgun (WGS) entry which is preliminary data.</text>
</comment>
<feature type="transmembrane region" description="Helical" evidence="6">
    <location>
        <begin position="131"/>
        <end position="148"/>
    </location>
</feature>
<dbReference type="RefSeq" id="WP_141967745.1">
    <property type="nucleotide sequence ID" value="NZ_VFPO01000001.1"/>
</dbReference>
<feature type="transmembrane region" description="Helical" evidence="6">
    <location>
        <begin position="51"/>
        <end position="70"/>
    </location>
</feature>
<evidence type="ECO:0000313" key="8">
    <source>
        <dbReference type="Proteomes" id="UP000316706"/>
    </source>
</evidence>
<dbReference type="Proteomes" id="UP000316706">
    <property type="component" value="Unassembled WGS sequence"/>
</dbReference>
<feature type="transmembrane region" description="Helical" evidence="6">
    <location>
        <begin position="326"/>
        <end position="346"/>
    </location>
</feature>
<feature type="transmembrane region" description="Helical" evidence="6">
    <location>
        <begin position="277"/>
        <end position="299"/>
    </location>
</feature>
<sequence>MSVLTSPPATGGAAGPRPRPHALLTRGRAGVGLWIAGMLVLPLVVRSELWLGIGVLTLIAGVAALGMQVITGLAGQISLGHAFFMAIGAYSSAWLGADKGLPWWLWLPAAGLAAAAAGALVAPIAVRIRGLYLAVATLALVFIGLYVWETWTDLSGGVNGRPAAPVLFGDQDLSVGVTAGDRLILDAFQAWWYFALAVLLAVMLLTHNLKHSRLGRAFMAVRDRDVAAAAMGVPVTQTKTIAFVISSFFAGLSGALLVSYMGYFTPGQWHLMLSVDIIAMIVIGGMGTVSGALLGALFVRAMPEVVNQASAFLPFVRKGMSTDGGITAPLLSGFLYGLVIVLILLFEPDGIRALVLRGRRRLRRPLGGSRERRKTS</sequence>
<keyword evidence="3 6" id="KW-0812">Transmembrane</keyword>
<dbReference type="PANTHER" id="PTHR30482">
    <property type="entry name" value="HIGH-AFFINITY BRANCHED-CHAIN AMINO ACID TRANSPORT SYSTEM PERMEASE"/>
    <property type="match status" value="1"/>
</dbReference>
<dbReference type="CDD" id="cd06581">
    <property type="entry name" value="TM_PBP1_LivM_like"/>
    <property type="match status" value="1"/>
</dbReference>
<accession>A0A543ICN9</accession>
<gene>
    <name evidence="7" type="ORF">FHX41_1994</name>
</gene>
<feature type="transmembrane region" description="Helical" evidence="6">
    <location>
        <begin position="27"/>
        <end position="45"/>
    </location>
</feature>
<dbReference type="Pfam" id="PF02653">
    <property type="entry name" value="BPD_transp_2"/>
    <property type="match status" value="1"/>
</dbReference>